<dbReference type="Gene3D" id="3.20.20.70">
    <property type="entry name" value="Aldolase class I"/>
    <property type="match status" value="1"/>
</dbReference>
<evidence type="ECO:0000256" key="1">
    <source>
        <dbReference type="ARBA" id="ARBA00001917"/>
    </source>
</evidence>
<evidence type="ECO:0000256" key="6">
    <source>
        <dbReference type="ARBA" id="ARBA00023002"/>
    </source>
</evidence>
<keyword evidence="7" id="KW-0408">Iron</keyword>
<evidence type="ECO:0000256" key="8">
    <source>
        <dbReference type="ARBA" id="ARBA00023014"/>
    </source>
</evidence>
<feature type="domain" description="NADH:flavin oxidoreductase/NADH oxidase N-terminal" evidence="9">
    <location>
        <begin position="1"/>
        <end position="343"/>
    </location>
</feature>
<keyword evidence="8" id="KW-0411">Iron-sulfur</keyword>
<dbReference type="EMBL" id="FZOW01000003">
    <property type="protein sequence ID" value="SNS49979.1"/>
    <property type="molecule type" value="Genomic_DNA"/>
</dbReference>
<dbReference type="InterPro" id="IPR051793">
    <property type="entry name" value="NADH:flavin_oxidoreductase"/>
</dbReference>
<keyword evidence="3" id="KW-0285">Flavoprotein</keyword>
<sequence>MKLRNRFAMAPMTRAFSPGGIPGENVAEYYRKRAAGGTSLIITEGTLIPDPAAGPDTRVPHIYGTDSLDGWKSVVDAVHSEGSAIIPQLWHLGVQRGSAPRLNPDAETVSPSGLALDGTAVGQALLPGDLEKLLQYWVDAAVNAQRVGFDGVELHGAHGYLLDEFFWETTNVRADIYGGSLEARTRFPAEVVAAIRAAVGEDFAIVYRYSQWKADHYDARIAQTPQELERVLAPLVNAGVDVLHPSTRRHWEPAFPELAGVEGERGLAGWTKTITGLPTITVGSVGLDKVFDGAWGDDAASATTGLEPLLKQFEREEFDVVAVGRALLADPEWVNKVEAGRLDERVAFSRDHITSLN</sequence>
<evidence type="ECO:0000256" key="2">
    <source>
        <dbReference type="ARBA" id="ARBA00001966"/>
    </source>
</evidence>
<dbReference type="InterPro" id="IPR013785">
    <property type="entry name" value="Aldolase_TIM"/>
</dbReference>
<accession>A0A239EZC1</accession>
<proteinExistence type="predicted"/>
<comment type="cofactor">
    <cofactor evidence="1">
        <name>FMN</name>
        <dbReference type="ChEBI" id="CHEBI:58210"/>
    </cofactor>
</comment>
<dbReference type="PANTHER" id="PTHR42917">
    <property type="entry name" value="2,4-DIENOYL-COA REDUCTASE"/>
    <property type="match status" value="1"/>
</dbReference>
<keyword evidence="6" id="KW-0560">Oxidoreductase</keyword>
<keyword evidence="11" id="KW-1185">Reference proteome</keyword>
<comment type="cofactor">
    <cofactor evidence="2">
        <name>[4Fe-4S] cluster</name>
        <dbReference type="ChEBI" id="CHEBI:49883"/>
    </cofactor>
</comment>
<evidence type="ECO:0000256" key="7">
    <source>
        <dbReference type="ARBA" id="ARBA00023004"/>
    </source>
</evidence>
<dbReference type="Proteomes" id="UP000198327">
    <property type="component" value="Unassembled WGS sequence"/>
</dbReference>
<evidence type="ECO:0000256" key="5">
    <source>
        <dbReference type="ARBA" id="ARBA00022723"/>
    </source>
</evidence>
<dbReference type="GO" id="GO:0010181">
    <property type="term" value="F:FMN binding"/>
    <property type="evidence" value="ECO:0007669"/>
    <property type="project" value="InterPro"/>
</dbReference>
<dbReference type="SUPFAM" id="SSF51395">
    <property type="entry name" value="FMN-linked oxidoreductases"/>
    <property type="match status" value="1"/>
</dbReference>
<dbReference type="Pfam" id="PF00724">
    <property type="entry name" value="Oxidored_FMN"/>
    <property type="match status" value="1"/>
</dbReference>
<evidence type="ECO:0000313" key="10">
    <source>
        <dbReference type="EMBL" id="SNS49979.1"/>
    </source>
</evidence>
<organism evidence="10 11">
    <name type="scientific">Rhodococcoides kyotonense</name>
    <dbReference type="NCBI Taxonomy" id="398843"/>
    <lineage>
        <taxon>Bacteria</taxon>
        <taxon>Bacillati</taxon>
        <taxon>Actinomycetota</taxon>
        <taxon>Actinomycetes</taxon>
        <taxon>Mycobacteriales</taxon>
        <taxon>Nocardiaceae</taxon>
        <taxon>Rhodococcoides</taxon>
    </lineage>
</organism>
<dbReference type="GO" id="GO:0016491">
    <property type="term" value="F:oxidoreductase activity"/>
    <property type="evidence" value="ECO:0007669"/>
    <property type="project" value="UniProtKB-KW"/>
</dbReference>
<dbReference type="InterPro" id="IPR001155">
    <property type="entry name" value="OxRdtase_FMN_N"/>
</dbReference>
<gene>
    <name evidence="10" type="ORF">SAMN05421642_10324</name>
</gene>
<dbReference type="GO" id="GO:0051536">
    <property type="term" value="F:iron-sulfur cluster binding"/>
    <property type="evidence" value="ECO:0007669"/>
    <property type="project" value="UniProtKB-KW"/>
</dbReference>
<keyword evidence="4" id="KW-0288">FMN</keyword>
<dbReference type="CDD" id="cd04747">
    <property type="entry name" value="OYE_like_5_FMN"/>
    <property type="match status" value="1"/>
</dbReference>
<dbReference type="AlphaFoldDB" id="A0A239EZC1"/>
<name>A0A239EZC1_9NOCA</name>
<protein>
    <submittedName>
        <fullName evidence="10">2,4-dienoyl-CoA reductase</fullName>
    </submittedName>
</protein>
<evidence type="ECO:0000259" key="9">
    <source>
        <dbReference type="Pfam" id="PF00724"/>
    </source>
</evidence>
<dbReference type="GO" id="GO:0046872">
    <property type="term" value="F:metal ion binding"/>
    <property type="evidence" value="ECO:0007669"/>
    <property type="project" value="UniProtKB-KW"/>
</dbReference>
<reference evidence="11" key="1">
    <citation type="submission" date="2017-06" db="EMBL/GenBank/DDBJ databases">
        <authorList>
            <person name="Varghese N."/>
            <person name="Submissions S."/>
        </authorList>
    </citation>
    <scope>NUCLEOTIDE SEQUENCE [LARGE SCALE GENOMIC DNA]</scope>
    <source>
        <strain evidence="11">JCM 23211</strain>
    </source>
</reference>
<dbReference type="PANTHER" id="PTHR42917:SF2">
    <property type="entry name" value="2,4-DIENOYL-COA REDUCTASE [(2E)-ENOYL-COA-PRODUCING]"/>
    <property type="match status" value="1"/>
</dbReference>
<evidence type="ECO:0000313" key="11">
    <source>
        <dbReference type="Proteomes" id="UP000198327"/>
    </source>
</evidence>
<evidence type="ECO:0000256" key="3">
    <source>
        <dbReference type="ARBA" id="ARBA00022630"/>
    </source>
</evidence>
<evidence type="ECO:0000256" key="4">
    <source>
        <dbReference type="ARBA" id="ARBA00022643"/>
    </source>
</evidence>
<keyword evidence="5" id="KW-0479">Metal-binding</keyword>